<comment type="similarity">
    <text evidence="2 6">Belongs to the UPF0677 family.</text>
</comment>
<keyword evidence="4 7" id="KW-0808">Transferase</keyword>
<accession>A0A1G9SLT2</accession>
<dbReference type="NCBIfam" id="TIGR00027">
    <property type="entry name" value="mthyl_TIGR00027"/>
    <property type="match status" value="1"/>
</dbReference>
<dbReference type="GO" id="GO:0008168">
    <property type="term" value="F:methyltransferase activity"/>
    <property type="evidence" value="ECO:0007669"/>
    <property type="project" value="UniProtKB-UniRule"/>
</dbReference>
<evidence type="ECO:0000256" key="2">
    <source>
        <dbReference type="ARBA" id="ARBA00008138"/>
    </source>
</evidence>
<dbReference type="PANTHER" id="PTHR43619">
    <property type="entry name" value="S-ADENOSYL-L-METHIONINE-DEPENDENT METHYLTRANSFERASE YKTD-RELATED"/>
    <property type="match status" value="1"/>
</dbReference>
<reference evidence="7 8" key="1">
    <citation type="submission" date="2016-10" db="EMBL/GenBank/DDBJ databases">
        <authorList>
            <person name="de Groot N.N."/>
        </authorList>
    </citation>
    <scope>NUCLEOTIDE SEQUENCE [LARGE SCALE GENOMIC DNA]</scope>
    <source>
        <strain evidence="7 8">DSM 44149</strain>
    </source>
</reference>
<organism evidence="7 8">
    <name type="scientific">Allokutzneria albata</name>
    <name type="common">Kibdelosporangium albatum</name>
    <dbReference type="NCBI Taxonomy" id="211114"/>
    <lineage>
        <taxon>Bacteria</taxon>
        <taxon>Bacillati</taxon>
        <taxon>Actinomycetota</taxon>
        <taxon>Actinomycetes</taxon>
        <taxon>Pseudonocardiales</taxon>
        <taxon>Pseudonocardiaceae</taxon>
        <taxon>Allokutzneria</taxon>
    </lineage>
</organism>
<dbReference type="EC" id="2.1.1.-" evidence="6"/>
<name>A0A1G9SLT2_ALLAB</name>
<dbReference type="InterPro" id="IPR007213">
    <property type="entry name" value="Ppm1/Ppm2/Tcmp"/>
</dbReference>
<dbReference type="InterPro" id="IPR011610">
    <property type="entry name" value="SAM_mthyl_Trfase_ML2640-like"/>
</dbReference>
<dbReference type="Proteomes" id="UP000183376">
    <property type="component" value="Chromosome I"/>
</dbReference>
<dbReference type="GO" id="GO:0032259">
    <property type="term" value="P:methylation"/>
    <property type="evidence" value="ECO:0007669"/>
    <property type="project" value="UniProtKB-KW"/>
</dbReference>
<protein>
    <recommendedName>
        <fullName evidence="6">S-adenosyl-L-methionine-dependent methyltransferase</fullName>
        <ecNumber evidence="6">2.1.1.-</ecNumber>
    </recommendedName>
</protein>
<comment type="function">
    <text evidence="1 6">Exhibits S-adenosyl-L-methionine-dependent methyltransferase activity.</text>
</comment>
<dbReference type="Pfam" id="PF04072">
    <property type="entry name" value="LCM"/>
    <property type="match status" value="1"/>
</dbReference>
<dbReference type="AlphaFoldDB" id="A0A1G9SLT2"/>
<evidence type="ECO:0000256" key="5">
    <source>
        <dbReference type="ARBA" id="ARBA00022691"/>
    </source>
</evidence>
<evidence type="ECO:0000256" key="3">
    <source>
        <dbReference type="ARBA" id="ARBA00022603"/>
    </source>
</evidence>
<keyword evidence="3 6" id="KW-0489">Methyltransferase</keyword>
<dbReference type="eggNOG" id="COG3315">
    <property type="taxonomic scope" value="Bacteria"/>
</dbReference>
<dbReference type="Gene3D" id="3.40.50.150">
    <property type="entry name" value="Vaccinia Virus protein VP39"/>
    <property type="match status" value="1"/>
</dbReference>
<dbReference type="STRING" id="211114.SAMN04489726_1252"/>
<dbReference type="EMBL" id="LT629701">
    <property type="protein sequence ID" value="SDM36267.1"/>
    <property type="molecule type" value="Genomic_DNA"/>
</dbReference>
<dbReference type="SUPFAM" id="SSF53335">
    <property type="entry name" value="S-adenosyl-L-methionine-dependent methyltransferases"/>
    <property type="match status" value="1"/>
</dbReference>
<evidence type="ECO:0000256" key="1">
    <source>
        <dbReference type="ARBA" id="ARBA00003907"/>
    </source>
</evidence>
<evidence type="ECO:0000313" key="8">
    <source>
        <dbReference type="Proteomes" id="UP000183376"/>
    </source>
</evidence>
<dbReference type="OrthoDB" id="9806164at2"/>
<evidence type="ECO:0000256" key="6">
    <source>
        <dbReference type="RuleBase" id="RU362030"/>
    </source>
</evidence>
<gene>
    <name evidence="7" type="ORF">SAMN04489726_1252</name>
</gene>
<evidence type="ECO:0000256" key="4">
    <source>
        <dbReference type="ARBA" id="ARBA00022679"/>
    </source>
</evidence>
<dbReference type="InterPro" id="IPR029063">
    <property type="entry name" value="SAM-dependent_MTases_sf"/>
</dbReference>
<keyword evidence="5 6" id="KW-0949">S-adenosyl-L-methionine</keyword>
<keyword evidence="8" id="KW-1185">Reference proteome</keyword>
<sequence length="290" mass="31965">MATADPAVVETALGPVVIAAVEQHEPTPLLADPFARHVLPRSGRFLVRLSRWSFLRRGLVRASERQAPGIWASVLCRKRFIGDVLARAAAGGVESVVVLGAGLDTLVLRSALPPGVRVYEVDLPEIVHRKRALLATVPGPATSHSTLVPIDFQAENLADVLAVHGYRAETRTVFVWEAVTQYLTEGAVRATLECMRAAPSGSHLVFTYVRQDFLDGDEFYGAEKLHRRFGGQKGLWRFGLRPERVRGLLAEYGWQEVEQMGAAQFRGRYLRPAGREAAVSEVERSVHAIR</sequence>
<evidence type="ECO:0000313" key="7">
    <source>
        <dbReference type="EMBL" id="SDM36267.1"/>
    </source>
</evidence>
<dbReference type="PANTHER" id="PTHR43619:SF2">
    <property type="entry name" value="S-ADENOSYL-L-METHIONINE-DEPENDENT METHYLTRANSFERASES SUPERFAMILY PROTEIN"/>
    <property type="match status" value="1"/>
</dbReference>
<proteinExistence type="inferred from homology"/>